<keyword evidence="3" id="KW-1003">Cell membrane</keyword>
<dbReference type="GO" id="GO:0055085">
    <property type="term" value="P:transmembrane transport"/>
    <property type="evidence" value="ECO:0007669"/>
    <property type="project" value="InterPro"/>
</dbReference>
<dbReference type="PANTHER" id="PTHR30193:SF37">
    <property type="entry name" value="INNER MEMBRANE ABC TRANSPORTER PERMEASE PROTEIN YCJO"/>
    <property type="match status" value="1"/>
</dbReference>
<evidence type="ECO:0000256" key="3">
    <source>
        <dbReference type="ARBA" id="ARBA00022475"/>
    </source>
</evidence>
<feature type="transmembrane region" description="Helical" evidence="7">
    <location>
        <begin position="12"/>
        <end position="36"/>
    </location>
</feature>
<dbReference type="PANTHER" id="PTHR30193">
    <property type="entry name" value="ABC TRANSPORTER PERMEASE PROTEIN"/>
    <property type="match status" value="1"/>
</dbReference>
<dbReference type="PROSITE" id="PS50928">
    <property type="entry name" value="ABC_TM1"/>
    <property type="match status" value="1"/>
</dbReference>
<dbReference type="Proteomes" id="UP000681162">
    <property type="component" value="Unassembled WGS sequence"/>
</dbReference>
<name>A0A919XWC7_9BACL</name>
<feature type="transmembrane region" description="Helical" evidence="7">
    <location>
        <begin position="72"/>
        <end position="95"/>
    </location>
</feature>
<dbReference type="InterPro" id="IPR035906">
    <property type="entry name" value="MetI-like_sf"/>
</dbReference>
<dbReference type="EMBL" id="BORR01000010">
    <property type="protein sequence ID" value="GIO38100.1"/>
    <property type="molecule type" value="Genomic_DNA"/>
</dbReference>
<gene>
    <name evidence="9" type="primary">ugpA</name>
    <name evidence="9" type="ORF">J41TS12_29610</name>
</gene>
<keyword evidence="5 7" id="KW-1133">Transmembrane helix</keyword>
<dbReference type="AlphaFoldDB" id="A0A919XWC7"/>
<feature type="transmembrane region" description="Helical" evidence="7">
    <location>
        <begin position="201"/>
        <end position="223"/>
    </location>
</feature>
<evidence type="ECO:0000256" key="6">
    <source>
        <dbReference type="ARBA" id="ARBA00023136"/>
    </source>
</evidence>
<accession>A0A919XWC7</accession>
<dbReference type="InterPro" id="IPR051393">
    <property type="entry name" value="ABC_transporter_permease"/>
</dbReference>
<organism evidence="9 10">
    <name type="scientific">Paenibacillus antibioticophila</name>
    <dbReference type="NCBI Taxonomy" id="1274374"/>
    <lineage>
        <taxon>Bacteria</taxon>
        <taxon>Bacillati</taxon>
        <taxon>Bacillota</taxon>
        <taxon>Bacilli</taxon>
        <taxon>Bacillales</taxon>
        <taxon>Paenibacillaceae</taxon>
        <taxon>Paenibacillus</taxon>
    </lineage>
</organism>
<keyword evidence="6 7" id="KW-0472">Membrane</keyword>
<evidence type="ECO:0000313" key="10">
    <source>
        <dbReference type="Proteomes" id="UP000681162"/>
    </source>
</evidence>
<keyword evidence="2 7" id="KW-0813">Transport</keyword>
<dbReference type="Gene3D" id="1.10.3720.10">
    <property type="entry name" value="MetI-like"/>
    <property type="match status" value="1"/>
</dbReference>
<evidence type="ECO:0000256" key="7">
    <source>
        <dbReference type="RuleBase" id="RU363032"/>
    </source>
</evidence>
<feature type="transmembrane region" description="Helical" evidence="7">
    <location>
        <begin position="155"/>
        <end position="180"/>
    </location>
</feature>
<evidence type="ECO:0000259" key="8">
    <source>
        <dbReference type="PROSITE" id="PS50928"/>
    </source>
</evidence>
<feature type="transmembrane region" description="Helical" evidence="7">
    <location>
        <begin position="264"/>
        <end position="285"/>
    </location>
</feature>
<feature type="domain" description="ABC transmembrane type-1" evidence="8">
    <location>
        <begin position="70"/>
        <end position="282"/>
    </location>
</feature>
<sequence length="294" mass="32943">MKRSLWAEEVRALLFTLPAMVPLALFWFYPLGYIIYLSFTEWDFMSPDKLFVGLQNYRDLFADPSFYQSLRVTALFCAGSVVPVVVLGLGLALLLNRNMKGGAVYRMLMFSPWVTPTVAVSIVWSWIFEPEVGLANTLLKAFGLEGVRWLEDPNWALVGILLVTVWKSAGWGMIFYLVALRNVPAELLQAAALDGANRWRKFWNVTLPLISPTTFFLVVVQLIQALQAYDQINVLTQGGPAGSTRTLLYLYYQSAFDAFQIGQASSVAITLIIGCVGLSLLSFWVGRRTVHYSS</sequence>
<evidence type="ECO:0000256" key="2">
    <source>
        <dbReference type="ARBA" id="ARBA00022448"/>
    </source>
</evidence>
<dbReference type="Pfam" id="PF00528">
    <property type="entry name" value="BPD_transp_1"/>
    <property type="match status" value="1"/>
</dbReference>
<proteinExistence type="inferred from homology"/>
<evidence type="ECO:0000256" key="5">
    <source>
        <dbReference type="ARBA" id="ARBA00022989"/>
    </source>
</evidence>
<reference evidence="9 10" key="1">
    <citation type="submission" date="2021-03" db="EMBL/GenBank/DDBJ databases">
        <title>Antimicrobial resistance genes in bacteria isolated from Japanese honey, and their potential for conferring macrolide and lincosamide resistance in the American foulbrood pathogen Paenibacillus larvae.</title>
        <authorList>
            <person name="Okamoto M."/>
            <person name="Kumagai M."/>
            <person name="Kanamori H."/>
            <person name="Takamatsu D."/>
        </authorList>
    </citation>
    <scope>NUCLEOTIDE SEQUENCE [LARGE SCALE GENOMIC DNA]</scope>
    <source>
        <strain evidence="9 10">J41TS12</strain>
    </source>
</reference>
<comment type="similarity">
    <text evidence="7">Belongs to the binding-protein-dependent transport system permease family.</text>
</comment>
<dbReference type="RefSeq" id="WP_144870655.1">
    <property type="nucleotide sequence ID" value="NZ_BORR01000010.1"/>
</dbReference>
<dbReference type="InterPro" id="IPR000515">
    <property type="entry name" value="MetI-like"/>
</dbReference>
<protein>
    <submittedName>
        <fullName evidence="9">Glycerol-3-phosphate ABC transporter permease</fullName>
    </submittedName>
</protein>
<comment type="subcellular location">
    <subcellularLocation>
        <location evidence="1 7">Cell membrane</location>
        <topology evidence="1 7">Multi-pass membrane protein</topology>
    </subcellularLocation>
</comment>
<dbReference type="CDD" id="cd06261">
    <property type="entry name" value="TM_PBP2"/>
    <property type="match status" value="1"/>
</dbReference>
<feature type="transmembrane region" description="Helical" evidence="7">
    <location>
        <begin position="107"/>
        <end position="127"/>
    </location>
</feature>
<comment type="caution">
    <text evidence="9">The sequence shown here is derived from an EMBL/GenBank/DDBJ whole genome shotgun (WGS) entry which is preliminary data.</text>
</comment>
<evidence type="ECO:0000313" key="9">
    <source>
        <dbReference type="EMBL" id="GIO38100.1"/>
    </source>
</evidence>
<evidence type="ECO:0000256" key="1">
    <source>
        <dbReference type="ARBA" id="ARBA00004651"/>
    </source>
</evidence>
<dbReference type="SUPFAM" id="SSF161098">
    <property type="entry name" value="MetI-like"/>
    <property type="match status" value="1"/>
</dbReference>
<keyword evidence="4 7" id="KW-0812">Transmembrane</keyword>
<dbReference type="GO" id="GO:0005886">
    <property type="term" value="C:plasma membrane"/>
    <property type="evidence" value="ECO:0007669"/>
    <property type="project" value="UniProtKB-SubCell"/>
</dbReference>
<evidence type="ECO:0000256" key="4">
    <source>
        <dbReference type="ARBA" id="ARBA00022692"/>
    </source>
</evidence>
<keyword evidence="10" id="KW-1185">Reference proteome</keyword>